<comment type="caution">
    <text evidence="1">The sequence shown here is derived from an EMBL/GenBank/DDBJ whole genome shotgun (WGS) entry which is preliminary data.</text>
</comment>
<reference evidence="1" key="1">
    <citation type="journal article" date="2020" name="mSystems">
        <title>Genome- and Community-Level Interaction Insights into Carbon Utilization and Element Cycling Functions of Hydrothermarchaeota in Hydrothermal Sediment.</title>
        <authorList>
            <person name="Zhou Z."/>
            <person name="Liu Y."/>
            <person name="Xu W."/>
            <person name="Pan J."/>
            <person name="Luo Z.H."/>
            <person name="Li M."/>
        </authorList>
    </citation>
    <scope>NUCLEOTIDE SEQUENCE [LARGE SCALE GENOMIC DNA]</scope>
    <source>
        <strain evidence="1">SpSt-102</strain>
    </source>
</reference>
<proteinExistence type="predicted"/>
<organism evidence="1">
    <name type="scientific">Caldicellulosiruptor owensensis</name>
    <dbReference type="NCBI Taxonomy" id="55205"/>
    <lineage>
        <taxon>Bacteria</taxon>
        <taxon>Bacillati</taxon>
        <taxon>Bacillota</taxon>
        <taxon>Bacillota incertae sedis</taxon>
        <taxon>Caldicellulosiruptorales</taxon>
        <taxon>Caldicellulosiruptoraceae</taxon>
        <taxon>Caldicellulosiruptor</taxon>
    </lineage>
</organism>
<protein>
    <submittedName>
        <fullName evidence="1">Uncharacterized protein</fullName>
    </submittedName>
</protein>
<evidence type="ECO:0000313" key="1">
    <source>
        <dbReference type="EMBL" id="HHS01609.1"/>
    </source>
</evidence>
<dbReference type="AlphaFoldDB" id="A0A7C5V1Y7"/>
<gene>
    <name evidence="1" type="ORF">ENL71_03615</name>
</gene>
<name>A0A7C5V1Y7_9FIRM</name>
<sequence>MFKKHRSFVKALSFLCILSLILSLFPPVGIWQSAKANDTNLYNGGYDSYNGLGRSYWLQQANKDSKTIPDKIFVNSINKWVYFNCEIYAERGQVVYGEPWDVPENQQYGNFKADPNGYFLKNKTSGTRGWYRYMGYTKDKVAFPDPYFPPDSDGRKPVVYSNIIEQPWNNATCKGLVPELSNYRPSDIAPTNWQTIWNARYNLVDRNGSGQKIGDLFSSLSDLQQKCVVTSVDGNGNGTVVIFHKVNGSVFYRSYTGFIPPESGTIDITTDSVSGTINSYSYLTVVSGSSSNIDGAVLKYNPATNQSPSVNVFITGTLSDYLGSNSSKKFYEQLTLTRNDVIQYQTVINYVKINGQDVSSSAIGKYVQATPTNKASDTVTFKTSAPGITVALPPSMLKPGDNTVTISGKVRVVFDTGSGQRWLDASNSKSMSFTIKVEPSLQQPSLQLSVVPSQSTVTVTTDNSGNLIYTPSSITHTVKPARVSNMTVPAGFKVKRLEFVIDKDSSRVSSATTPDYTESYNTTATTITSFSQSLI</sequence>
<dbReference type="NCBIfam" id="NF047340">
    <property type="entry name" value="Athe_2463_dom"/>
    <property type="match status" value="1"/>
</dbReference>
<accession>A0A7C5V1Y7</accession>
<dbReference type="EMBL" id="DRUZ01000042">
    <property type="protein sequence ID" value="HHS01609.1"/>
    <property type="molecule type" value="Genomic_DNA"/>
</dbReference>